<sequence>MFLKSDSTNQLETLAAAVDVQEADAVYVVGGDGTLCRFITGIFRNRGNSVLPIGVFPGGYDNLSLKKLVPDSSIDVRKMCESAMALIEDERQNVNVLELSVEGTELDKKPFYTVGDVGVGWFHHIEERRRKFWYLGPLKRHWAYLWEMLKRSPSDMEAKLHYEEVCSGCRTCRPAVLLEQPACRWWHFLIGSPRYTGQNSMFSTINIYKKDYSKIENENCGRKREVDLKGTDLVIENNHLKKFIHRLYVSSDHVNENFDGKRINIKSGDHQVEIFLPRSIRVDVNSL</sequence>
<dbReference type="InterPro" id="IPR017438">
    <property type="entry name" value="ATP-NAD_kinase_N"/>
</dbReference>
<accession>A0A0D8Y165</accession>
<dbReference type="EMBL" id="KN716206">
    <property type="protein sequence ID" value="KJH50430.1"/>
    <property type="molecule type" value="Genomic_DNA"/>
</dbReference>
<proteinExistence type="predicted"/>
<evidence type="ECO:0000313" key="3">
    <source>
        <dbReference type="Proteomes" id="UP000053766"/>
    </source>
</evidence>
<dbReference type="PANTHER" id="PTHR12358:SF31">
    <property type="entry name" value="ACYLGLYCEROL KINASE, MITOCHONDRIAL"/>
    <property type="match status" value="1"/>
</dbReference>
<dbReference type="SUPFAM" id="SSF111331">
    <property type="entry name" value="NAD kinase/diacylglycerol kinase-like"/>
    <property type="match status" value="1"/>
</dbReference>
<dbReference type="InterPro" id="IPR016064">
    <property type="entry name" value="NAD/diacylglycerol_kinase_sf"/>
</dbReference>
<dbReference type="InterPro" id="IPR050187">
    <property type="entry name" value="Lipid_Phosphate_FormReg"/>
</dbReference>
<reference evidence="3" key="2">
    <citation type="journal article" date="2016" name="Sci. Rep.">
        <title>Dictyocaulus viviparus genome, variome and transcriptome elucidate lungworm biology and support future intervention.</title>
        <authorList>
            <person name="McNulty S.N."/>
            <person name="Strube C."/>
            <person name="Rosa B.A."/>
            <person name="Martin J.C."/>
            <person name="Tyagi R."/>
            <person name="Choi Y.J."/>
            <person name="Wang Q."/>
            <person name="Hallsworth Pepin K."/>
            <person name="Zhang X."/>
            <person name="Ozersky P."/>
            <person name="Wilson R.K."/>
            <person name="Sternberg P.W."/>
            <person name="Gasser R.B."/>
            <person name="Mitreva M."/>
        </authorList>
    </citation>
    <scope>NUCLEOTIDE SEQUENCE [LARGE SCALE GENOMIC DNA]</scope>
    <source>
        <strain evidence="3">HannoverDv2000</strain>
    </source>
</reference>
<gene>
    <name evidence="2" type="ORF">DICVIV_03441</name>
</gene>
<dbReference type="Gene3D" id="3.40.50.10330">
    <property type="entry name" value="Probable inorganic polyphosphate/atp-NAD kinase, domain 1"/>
    <property type="match status" value="1"/>
</dbReference>
<feature type="domain" description="DAGKc" evidence="1">
    <location>
        <begin position="1"/>
        <end position="103"/>
    </location>
</feature>
<name>A0A0D8Y165_DICVI</name>
<reference evidence="2 3" key="1">
    <citation type="submission" date="2013-11" db="EMBL/GenBank/DDBJ databases">
        <title>Draft genome of the bovine lungworm Dictyocaulus viviparus.</title>
        <authorList>
            <person name="Mitreva M."/>
        </authorList>
    </citation>
    <scope>NUCLEOTIDE SEQUENCE [LARGE SCALE GENOMIC DNA]</scope>
    <source>
        <strain evidence="2 3">HannoverDv2000</strain>
    </source>
</reference>
<dbReference type="GO" id="GO:0046512">
    <property type="term" value="P:sphingosine biosynthetic process"/>
    <property type="evidence" value="ECO:0007669"/>
    <property type="project" value="TreeGrafter"/>
</dbReference>
<evidence type="ECO:0000259" key="1">
    <source>
        <dbReference type="PROSITE" id="PS50146"/>
    </source>
</evidence>
<dbReference type="Pfam" id="PF00781">
    <property type="entry name" value="DAGK_cat"/>
    <property type="match status" value="1"/>
</dbReference>
<dbReference type="PANTHER" id="PTHR12358">
    <property type="entry name" value="SPHINGOSINE KINASE"/>
    <property type="match status" value="1"/>
</dbReference>
<dbReference type="GO" id="GO:0004143">
    <property type="term" value="F:ATP-dependent diacylglycerol kinase activity"/>
    <property type="evidence" value="ECO:0007669"/>
    <property type="project" value="TreeGrafter"/>
</dbReference>
<dbReference type="AlphaFoldDB" id="A0A0D8Y165"/>
<dbReference type="InterPro" id="IPR001206">
    <property type="entry name" value="Diacylglycerol_kinase_cat_dom"/>
</dbReference>
<dbReference type="GO" id="GO:0047620">
    <property type="term" value="F:acylglycerol kinase activity"/>
    <property type="evidence" value="ECO:0007669"/>
    <property type="project" value="TreeGrafter"/>
</dbReference>
<dbReference type="GO" id="GO:0046513">
    <property type="term" value="P:ceramide biosynthetic process"/>
    <property type="evidence" value="ECO:0007669"/>
    <property type="project" value="TreeGrafter"/>
</dbReference>
<organism evidence="2 3">
    <name type="scientific">Dictyocaulus viviparus</name>
    <name type="common">Bovine lungworm</name>
    <dbReference type="NCBI Taxonomy" id="29172"/>
    <lineage>
        <taxon>Eukaryota</taxon>
        <taxon>Metazoa</taxon>
        <taxon>Ecdysozoa</taxon>
        <taxon>Nematoda</taxon>
        <taxon>Chromadorea</taxon>
        <taxon>Rhabditida</taxon>
        <taxon>Rhabditina</taxon>
        <taxon>Rhabditomorpha</taxon>
        <taxon>Strongyloidea</taxon>
        <taxon>Metastrongylidae</taxon>
        <taxon>Dictyocaulus</taxon>
    </lineage>
</organism>
<keyword evidence="3" id="KW-1185">Reference proteome</keyword>
<dbReference type="PROSITE" id="PS50146">
    <property type="entry name" value="DAGK"/>
    <property type="match status" value="1"/>
</dbReference>
<dbReference type="GO" id="GO:0016020">
    <property type="term" value="C:membrane"/>
    <property type="evidence" value="ECO:0007669"/>
    <property type="project" value="TreeGrafter"/>
</dbReference>
<dbReference type="OrthoDB" id="9979394at2759"/>
<evidence type="ECO:0000313" key="2">
    <source>
        <dbReference type="EMBL" id="KJH50430.1"/>
    </source>
</evidence>
<dbReference type="STRING" id="29172.A0A0D8Y165"/>
<dbReference type="GO" id="GO:0005739">
    <property type="term" value="C:mitochondrion"/>
    <property type="evidence" value="ECO:0007669"/>
    <property type="project" value="TreeGrafter"/>
</dbReference>
<protein>
    <recommendedName>
        <fullName evidence="1">DAGKc domain-containing protein</fullName>
    </recommendedName>
</protein>
<dbReference type="GO" id="GO:0001729">
    <property type="term" value="F:ceramide kinase activity"/>
    <property type="evidence" value="ECO:0007669"/>
    <property type="project" value="TreeGrafter"/>
</dbReference>
<dbReference type="Proteomes" id="UP000053766">
    <property type="component" value="Unassembled WGS sequence"/>
</dbReference>